<feature type="disulfide bond" evidence="2">
    <location>
        <begin position="24"/>
        <end position="51"/>
    </location>
</feature>
<feature type="domain" description="Sushi" evidence="3">
    <location>
        <begin position="1"/>
        <end position="53"/>
    </location>
</feature>
<proteinExistence type="predicted"/>
<evidence type="ECO:0000256" key="1">
    <source>
        <dbReference type="ARBA" id="ARBA00023157"/>
    </source>
</evidence>
<name>A0A9D4QRM3_DREPO</name>
<dbReference type="SUPFAM" id="SSF57535">
    <property type="entry name" value="Complement control module/SCR domain"/>
    <property type="match status" value="1"/>
</dbReference>
<dbReference type="InterPro" id="IPR035976">
    <property type="entry name" value="Sushi/SCR/CCP_sf"/>
</dbReference>
<dbReference type="Pfam" id="PF00084">
    <property type="entry name" value="Sushi"/>
    <property type="match status" value="1"/>
</dbReference>
<keyword evidence="5" id="KW-1185">Reference proteome</keyword>
<reference evidence="4" key="1">
    <citation type="journal article" date="2019" name="bioRxiv">
        <title>The Genome of the Zebra Mussel, Dreissena polymorpha: A Resource for Invasive Species Research.</title>
        <authorList>
            <person name="McCartney M.A."/>
            <person name="Auch B."/>
            <person name="Kono T."/>
            <person name="Mallez S."/>
            <person name="Zhang Y."/>
            <person name="Obille A."/>
            <person name="Becker A."/>
            <person name="Abrahante J.E."/>
            <person name="Garbe J."/>
            <person name="Badalamenti J.P."/>
            <person name="Herman A."/>
            <person name="Mangelson H."/>
            <person name="Liachko I."/>
            <person name="Sullivan S."/>
            <person name="Sone E.D."/>
            <person name="Koren S."/>
            <person name="Silverstein K.A.T."/>
            <person name="Beckman K.B."/>
            <person name="Gohl D.M."/>
        </authorList>
    </citation>
    <scope>NUCLEOTIDE SEQUENCE</scope>
    <source>
        <strain evidence="4">Duluth1</strain>
        <tissue evidence="4">Whole animal</tissue>
    </source>
</reference>
<reference evidence="4" key="2">
    <citation type="submission" date="2020-11" db="EMBL/GenBank/DDBJ databases">
        <authorList>
            <person name="McCartney M.A."/>
            <person name="Auch B."/>
            <person name="Kono T."/>
            <person name="Mallez S."/>
            <person name="Becker A."/>
            <person name="Gohl D.M."/>
            <person name="Silverstein K.A.T."/>
            <person name="Koren S."/>
            <person name="Bechman K.B."/>
            <person name="Herman A."/>
            <person name="Abrahante J.E."/>
            <person name="Garbe J."/>
        </authorList>
    </citation>
    <scope>NUCLEOTIDE SEQUENCE</scope>
    <source>
        <strain evidence="4">Duluth1</strain>
        <tissue evidence="4">Whole animal</tissue>
    </source>
</reference>
<protein>
    <recommendedName>
        <fullName evidence="3">Sushi domain-containing protein</fullName>
    </recommendedName>
</protein>
<gene>
    <name evidence="4" type="ORF">DPMN_114342</name>
</gene>
<dbReference type="EMBL" id="JAIWYP010000004">
    <property type="protein sequence ID" value="KAH3840884.1"/>
    <property type="molecule type" value="Genomic_DNA"/>
</dbReference>
<evidence type="ECO:0000259" key="3">
    <source>
        <dbReference type="PROSITE" id="PS50923"/>
    </source>
</evidence>
<dbReference type="AlphaFoldDB" id="A0A9D4QRM3"/>
<evidence type="ECO:0000256" key="2">
    <source>
        <dbReference type="PROSITE-ProRule" id="PRU00302"/>
    </source>
</evidence>
<comment type="caution">
    <text evidence="4">The sequence shown here is derived from an EMBL/GenBank/DDBJ whole genome shotgun (WGS) entry which is preliminary data.</text>
</comment>
<dbReference type="Proteomes" id="UP000828390">
    <property type="component" value="Unassembled WGS sequence"/>
</dbReference>
<keyword evidence="2" id="KW-0768">Sushi</keyword>
<dbReference type="InterPro" id="IPR000436">
    <property type="entry name" value="Sushi_SCR_CCP_dom"/>
</dbReference>
<dbReference type="CDD" id="cd00033">
    <property type="entry name" value="CCP"/>
    <property type="match status" value="1"/>
</dbReference>
<dbReference type="Gene3D" id="2.10.70.10">
    <property type="entry name" value="Complement Module, domain 1"/>
    <property type="match status" value="1"/>
</dbReference>
<sequence>MATPQNGVVIVSNINNSARAAFSCNKGYKLIGEATLSCLPDATWSGLPPTCCE</sequence>
<dbReference type="SMART" id="SM00032">
    <property type="entry name" value="CCP"/>
    <property type="match status" value="1"/>
</dbReference>
<evidence type="ECO:0000313" key="4">
    <source>
        <dbReference type="EMBL" id="KAH3840884.1"/>
    </source>
</evidence>
<dbReference type="PROSITE" id="PS50923">
    <property type="entry name" value="SUSHI"/>
    <property type="match status" value="1"/>
</dbReference>
<evidence type="ECO:0000313" key="5">
    <source>
        <dbReference type="Proteomes" id="UP000828390"/>
    </source>
</evidence>
<keyword evidence="1 2" id="KW-1015">Disulfide bond</keyword>
<organism evidence="4 5">
    <name type="scientific">Dreissena polymorpha</name>
    <name type="common">Zebra mussel</name>
    <name type="synonym">Mytilus polymorpha</name>
    <dbReference type="NCBI Taxonomy" id="45954"/>
    <lineage>
        <taxon>Eukaryota</taxon>
        <taxon>Metazoa</taxon>
        <taxon>Spiralia</taxon>
        <taxon>Lophotrochozoa</taxon>
        <taxon>Mollusca</taxon>
        <taxon>Bivalvia</taxon>
        <taxon>Autobranchia</taxon>
        <taxon>Heteroconchia</taxon>
        <taxon>Euheterodonta</taxon>
        <taxon>Imparidentia</taxon>
        <taxon>Neoheterodontei</taxon>
        <taxon>Myida</taxon>
        <taxon>Dreissenoidea</taxon>
        <taxon>Dreissenidae</taxon>
        <taxon>Dreissena</taxon>
    </lineage>
</organism>
<comment type="caution">
    <text evidence="2">Lacks conserved residue(s) required for the propagation of feature annotation.</text>
</comment>
<accession>A0A9D4QRM3</accession>